<dbReference type="RefSeq" id="WP_099557134.1">
    <property type="nucleotide sequence ID" value="NZ_LT960614.1"/>
</dbReference>
<evidence type="ECO:0000259" key="5">
    <source>
        <dbReference type="PROSITE" id="PS50932"/>
    </source>
</evidence>
<dbReference type="Pfam" id="PF00356">
    <property type="entry name" value="LacI"/>
    <property type="match status" value="1"/>
</dbReference>
<accession>A0A2C9D8Z4</accession>
<protein>
    <submittedName>
        <fullName evidence="6">Raffinose operon repressor</fullName>
    </submittedName>
</protein>
<dbReference type="KEGG" id="hdi:HDIA_3251"/>
<reference evidence="7" key="1">
    <citation type="submission" date="2017-09" db="EMBL/GenBank/DDBJ databases">
        <title>Genome sequence of Nannocystis excedens DSM 71.</title>
        <authorList>
            <person name="Blom J."/>
        </authorList>
    </citation>
    <scope>NUCLEOTIDE SEQUENCE [LARGE SCALE GENOMIC DNA]</scope>
    <source>
        <strain evidence="7">type strain: E19</strain>
    </source>
</reference>
<dbReference type="InterPro" id="IPR028082">
    <property type="entry name" value="Peripla_BP_I"/>
</dbReference>
<dbReference type="SUPFAM" id="SSF47413">
    <property type="entry name" value="lambda repressor-like DNA-binding domains"/>
    <property type="match status" value="1"/>
</dbReference>
<feature type="region of interest" description="Disordered" evidence="4">
    <location>
        <begin position="332"/>
        <end position="365"/>
    </location>
</feature>
<proteinExistence type="predicted"/>
<evidence type="ECO:0000256" key="3">
    <source>
        <dbReference type="ARBA" id="ARBA00023163"/>
    </source>
</evidence>
<dbReference type="InterPro" id="IPR010982">
    <property type="entry name" value="Lambda_DNA-bd_dom_sf"/>
</dbReference>
<dbReference type="Gene3D" id="1.10.260.40">
    <property type="entry name" value="lambda repressor-like DNA-binding domains"/>
    <property type="match status" value="1"/>
</dbReference>
<dbReference type="InterPro" id="IPR046335">
    <property type="entry name" value="LacI/GalR-like_sensor"/>
</dbReference>
<dbReference type="CDD" id="cd01392">
    <property type="entry name" value="HTH_LacI"/>
    <property type="match status" value="1"/>
</dbReference>
<evidence type="ECO:0000256" key="2">
    <source>
        <dbReference type="ARBA" id="ARBA00023125"/>
    </source>
</evidence>
<dbReference type="PROSITE" id="PS50932">
    <property type="entry name" value="HTH_LACI_2"/>
    <property type="match status" value="1"/>
</dbReference>
<dbReference type="OrthoDB" id="234496at2"/>
<keyword evidence="3" id="KW-0804">Transcription</keyword>
<dbReference type="EMBL" id="LT960614">
    <property type="protein sequence ID" value="SON56792.1"/>
    <property type="molecule type" value="Genomic_DNA"/>
</dbReference>
<dbReference type="SMART" id="SM00354">
    <property type="entry name" value="HTH_LACI"/>
    <property type="match status" value="1"/>
</dbReference>
<evidence type="ECO:0000313" key="7">
    <source>
        <dbReference type="Proteomes" id="UP000223606"/>
    </source>
</evidence>
<dbReference type="AlphaFoldDB" id="A0A2C9D8Z4"/>
<evidence type="ECO:0000256" key="1">
    <source>
        <dbReference type="ARBA" id="ARBA00023015"/>
    </source>
</evidence>
<sequence>MAKRRPIGLKDIAAELNLSVTTVSRAMAGYSDVSEATRQRVMEAAAAHGYVPNRMGRMLVSGRSNFIGMVLPLRSGEVIDAFMGEFMVGLSENLTRRQLDLFLAAVPPDHSDMDTLRHMVDGLSADAVVINRITRDDPRVRFLIERKVPFVAHGRVLDHDLQFPWIDTSGEDAFRDLAHLLADLGHTQFAVLGPDLPYTYAHFRRLGLEQGLADRGLALDPNASVEVDVANREAVVAAVARLLDLDPRPTAIVCLTDRLAFAAMEAARQRGLVIPRDLSVTGFDDVPTAAYAGPALTTFSQRIREVTASIAEMLEMAITAGNDAVPPRLIAPTFIPRGSHGPAPDPLARRAASPERRHQPGRKTP</sequence>
<evidence type="ECO:0000256" key="4">
    <source>
        <dbReference type="SAM" id="MobiDB-lite"/>
    </source>
</evidence>
<name>A0A2C9D8Z4_9HYPH</name>
<dbReference type="GO" id="GO:0003700">
    <property type="term" value="F:DNA-binding transcription factor activity"/>
    <property type="evidence" value="ECO:0007669"/>
    <property type="project" value="TreeGrafter"/>
</dbReference>
<dbReference type="PANTHER" id="PTHR30146">
    <property type="entry name" value="LACI-RELATED TRANSCRIPTIONAL REPRESSOR"/>
    <property type="match status" value="1"/>
</dbReference>
<keyword evidence="7" id="KW-1185">Reference proteome</keyword>
<feature type="domain" description="HTH lacI-type" evidence="5">
    <location>
        <begin position="7"/>
        <end position="61"/>
    </location>
</feature>
<gene>
    <name evidence="6" type="primary">rafR</name>
    <name evidence="6" type="ORF">HDIA_3251</name>
</gene>
<dbReference type="Pfam" id="PF13377">
    <property type="entry name" value="Peripla_BP_3"/>
    <property type="match status" value="1"/>
</dbReference>
<dbReference type="InterPro" id="IPR000843">
    <property type="entry name" value="HTH_LacI"/>
</dbReference>
<dbReference type="Gene3D" id="3.40.50.2300">
    <property type="match status" value="2"/>
</dbReference>
<dbReference type="PANTHER" id="PTHR30146:SF138">
    <property type="entry name" value="TRANSCRIPTIONAL REGULATORY PROTEIN"/>
    <property type="match status" value="1"/>
</dbReference>
<dbReference type="SUPFAM" id="SSF53822">
    <property type="entry name" value="Periplasmic binding protein-like I"/>
    <property type="match status" value="1"/>
</dbReference>
<dbReference type="GO" id="GO:0000976">
    <property type="term" value="F:transcription cis-regulatory region binding"/>
    <property type="evidence" value="ECO:0007669"/>
    <property type="project" value="TreeGrafter"/>
</dbReference>
<dbReference type="Proteomes" id="UP000223606">
    <property type="component" value="Chromosome 1"/>
</dbReference>
<keyword evidence="1" id="KW-0805">Transcription regulation</keyword>
<organism evidence="6 7">
    <name type="scientific">Hartmannibacter diazotrophicus</name>
    <dbReference type="NCBI Taxonomy" id="1482074"/>
    <lineage>
        <taxon>Bacteria</taxon>
        <taxon>Pseudomonadati</taxon>
        <taxon>Pseudomonadota</taxon>
        <taxon>Alphaproteobacteria</taxon>
        <taxon>Hyphomicrobiales</taxon>
        <taxon>Pleomorphomonadaceae</taxon>
        <taxon>Hartmannibacter</taxon>
    </lineage>
</organism>
<evidence type="ECO:0000313" key="6">
    <source>
        <dbReference type="EMBL" id="SON56792.1"/>
    </source>
</evidence>
<keyword evidence="2" id="KW-0238">DNA-binding</keyword>